<organism evidence="1 2">
    <name type="scientific">Maridesulfovibrio salexigens (strain ATCC 14822 / DSM 2638 / NCIMB 8403 / VKM B-1763)</name>
    <name type="common">Desulfovibrio salexigens</name>
    <dbReference type="NCBI Taxonomy" id="526222"/>
    <lineage>
        <taxon>Bacteria</taxon>
        <taxon>Pseudomonadati</taxon>
        <taxon>Thermodesulfobacteriota</taxon>
        <taxon>Desulfovibrionia</taxon>
        <taxon>Desulfovibrionales</taxon>
        <taxon>Desulfovibrionaceae</taxon>
        <taxon>Maridesulfovibrio</taxon>
    </lineage>
</organism>
<dbReference type="RefSeq" id="WP_015850953.1">
    <property type="nucleotide sequence ID" value="NC_012881.1"/>
</dbReference>
<dbReference type="EMBL" id="CP001649">
    <property type="protein sequence ID" value="ACS79134.1"/>
    <property type="molecule type" value="Genomic_DNA"/>
</dbReference>
<dbReference type="STRING" id="526222.Desal_1070"/>
<evidence type="ECO:0000313" key="2">
    <source>
        <dbReference type="Proteomes" id="UP000002601"/>
    </source>
</evidence>
<dbReference type="Gene3D" id="3.90.550.10">
    <property type="entry name" value="Spore Coat Polysaccharide Biosynthesis Protein SpsA, Chain A"/>
    <property type="match status" value="1"/>
</dbReference>
<sequence>MKCAVIVFVKFPEAGKVKTRLGKDIGYDTAALLYTAFVEDMLHNLGESGLMPIIAFDSFQPEGRYKEWLGNRTFIPQQGNDLGKRMHNALMDGFNLGFDSCILTGSDLPDLDPEILQQAGQALKKAPACIGPASDGGYYLIGFQKEFLTDAVFEDMEWSTESVFNETIYRFEKIGINPAILNEHHDIDTVKDLKKILSNPKSHQLCPKSLAASKTIFSR</sequence>
<accession>C6C0K0</accession>
<proteinExistence type="predicted"/>
<evidence type="ECO:0000313" key="1">
    <source>
        <dbReference type="EMBL" id="ACS79134.1"/>
    </source>
</evidence>
<dbReference type="OrthoDB" id="9798250at2"/>
<dbReference type="NCBIfam" id="TIGR04282">
    <property type="entry name" value="glyco_like_cofC"/>
    <property type="match status" value="1"/>
</dbReference>
<dbReference type="Proteomes" id="UP000002601">
    <property type="component" value="Chromosome"/>
</dbReference>
<dbReference type="InterPro" id="IPR029044">
    <property type="entry name" value="Nucleotide-diphossugar_trans"/>
</dbReference>
<dbReference type="AlphaFoldDB" id="C6C0K0"/>
<keyword evidence="2" id="KW-1185">Reference proteome</keyword>
<dbReference type="PANTHER" id="PTHR36529:SF1">
    <property type="entry name" value="GLYCOSYLTRANSFERASE"/>
    <property type="match status" value="1"/>
</dbReference>
<reference evidence="1 2" key="1">
    <citation type="submission" date="2009-06" db="EMBL/GenBank/DDBJ databases">
        <title>Complete sequence of Desulfovibrio salexigens DSM 2638.</title>
        <authorList>
            <consortium name="US DOE Joint Genome Institute"/>
            <person name="Lucas S."/>
            <person name="Copeland A."/>
            <person name="Lapidus A."/>
            <person name="Glavina del Rio T."/>
            <person name="Tice H."/>
            <person name="Bruce D."/>
            <person name="Goodwin L."/>
            <person name="Pitluck S."/>
            <person name="Munk A.C."/>
            <person name="Brettin T."/>
            <person name="Detter J.C."/>
            <person name="Han C."/>
            <person name="Tapia R."/>
            <person name="Larimer F."/>
            <person name="Land M."/>
            <person name="Hauser L."/>
            <person name="Kyrpides N."/>
            <person name="Anderson I."/>
            <person name="Wall J.D."/>
            <person name="Arkin A.P."/>
            <person name="Dehal P."/>
            <person name="Chivian D."/>
            <person name="Giles B."/>
            <person name="Hazen T.C."/>
        </authorList>
    </citation>
    <scope>NUCLEOTIDE SEQUENCE [LARGE SCALE GENOMIC DNA]</scope>
    <source>
        <strain evidence="2">ATCC 14822 / DSM 2638 / NCIMB 8403 / VKM B-1763</strain>
    </source>
</reference>
<dbReference type="Pfam" id="PF09837">
    <property type="entry name" value="DUF2064"/>
    <property type="match status" value="1"/>
</dbReference>
<dbReference type="KEGG" id="dsa:Desal_1070"/>
<name>C6C0K0_MARSD</name>
<protein>
    <recommendedName>
        <fullName evidence="3">Glycosyltransferase</fullName>
    </recommendedName>
</protein>
<dbReference type="HOGENOM" id="CLU_075662_2_0_7"/>
<gene>
    <name evidence="1" type="ordered locus">Desal_1070</name>
</gene>
<dbReference type="InterPro" id="IPR018641">
    <property type="entry name" value="Trfase_1_rSAM/seldom-assoc"/>
</dbReference>
<dbReference type="SUPFAM" id="SSF53448">
    <property type="entry name" value="Nucleotide-diphospho-sugar transferases"/>
    <property type="match status" value="1"/>
</dbReference>
<dbReference type="eggNOG" id="COG3222">
    <property type="taxonomic scope" value="Bacteria"/>
</dbReference>
<evidence type="ECO:0008006" key="3">
    <source>
        <dbReference type="Google" id="ProtNLM"/>
    </source>
</evidence>
<dbReference type="PANTHER" id="PTHR36529">
    <property type="entry name" value="SLL1095 PROTEIN"/>
    <property type="match status" value="1"/>
</dbReference>